<gene>
    <name evidence="1" type="ORF">J07HQW2_00833</name>
</gene>
<dbReference type="HOGENOM" id="CLU_2433798_0_0_2"/>
<evidence type="ECO:0000313" key="2">
    <source>
        <dbReference type="Proteomes" id="UP000030710"/>
    </source>
</evidence>
<accession>U1MVI8</accession>
<dbReference type="AlphaFoldDB" id="U1MVI8"/>
<reference evidence="1 2" key="1">
    <citation type="journal article" date="2013" name="PLoS ONE">
        <title>Assembly-driven community genomics of a hypersaline microbial ecosystem.</title>
        <authorList>
            <person name="Podell S."/>
            <person name="Ugalde J.A."/>
            <person name="Narasingarao P."/>
            <person name="Banfield J.F."/>
            <person name="Heidelberg K.B."/>
            <person name="Allen E.E."/>
        </authorList>
    </citation>
    <scope>NUCLEOTIDE SEQUENCE [LARGE SCALE GENOMIC DNA]</scope>
    <source>
        <strain evidence="2">J07HQW2</strain>
    </source>
</reference>
<name>U1MVI8_9EURY</name>
<sequence>MQRDPLIRDVSKSPKFETICLLSLYIDSKKFTYKYPIITASINRVSGKKSVLFINNLAQKKFTNSIMIYLRLYAIYRLIYSQYIELSSDR</sequence>
<dbReference type="EMBL" id="KE356561">
    <property type="protein sequence ID" value="ERG94399.1"/>
    <property type="molecule type" value="Genomic_DNA"/>
</dbReference>
<evidence type="ECO:0000313" key="1">
    <source>
        <dbReference type="EMBL" id="ERG94399.1"/>
    </source>
</evidence>
<organism evidence="1 2">
    <name type="scientific">Haloquadratum walsbyi J07HQW2</name>
    <dbReference type="NCBI Taxonomy" id="1238425"/>
    <lineage>
        <taxon>Archaea</taxon>
        <taxon>Methanobacteriati</taxon>
        <taxon>Methanobacteriota</taxon>
        <taxon>Stenosarchaea group</taxon>
        <taxon>Halobacteria</taxon>
        <taxon>Halobacteriales</taxon>
        <taxon>Haloferacaceae</taxon>
        <taxon>Haloquadratum</taxon>
    </lineage>
</organism>
<dbReference type="Proteomes" id="UP000030710">
    <property type="component" value="Unassembled WGS sequence"/>
</dbReference>
<proteinExistence type="predicted"/>
<protein>
    <submittedName>
        <fullName evidence="1">Uncharacterized protein</fullName>
    </submittedName>
</protein>